<proteinExistence type="predicted"/>
<evidence type="ECO:0000313" key="2">
    <source>
        <dbReference type="Proteomes" id="UP001064048"/>
    </source>
</evidence>
<name>A0ACC0JU24_CHOFU</name>
<evidence type="ECO:0000313" key="1">
    <source>
        <dbReference type="EMBL" id="KAI8427543.1"/>
    </source>
</evidence>
<accession>A0ACC0JU24</accession>
<sequence length="2853" mass="327177">MEVRCKCHGLSGSCQLRTCWRATPDFRVVASTIKRQYRKALIVAQEELNNGLSVLRGRPRGRRRSRARPAPKTSLLFFEKSPSFCEADPKTESAGTSGRVCRIGRTSRSGSCDLLCCGRGHALIRKSSIKPCNCTFHWCCRVDCQRCRDDKWVAVCNTWQGSGRGGTRIATATASGANVGSGIFGSVFKAADSQAAGKAVAIKVQTYNDDTEILRDFTKHPNLVDFYGVFCERSEGVKKIWFVLELCECGSVIDIVRKLNTLDRKMSEEHIAYVLKYTIKALVYLHENKVLHRNLRCSNILVTKDGEVKLSDFGLSTKLNSTMDKAKTNIGSPSWMAPEVVISGDGYGNRADVWALGITTIEMADAKAPFQDMHPTRALFQIVRNPPPSVSRACMWSNDFNDFVTECLEKNPEHRPYVMELEEHPFIQSVPENDFHLTTELKILAFELKDKEIPSKTPERIIKNGLLTTEGDTESETMQVEDLAALEVLTEDSILAELQTKLAKGSFTSFIGDILLILNPNTNDDIYNEDYHIKYECKSRSDNEPHIFAVADGAYQDALHHNEPQHIVFSGESKSGKTTNMNHALRHLTHLGAMKNNTADRIERAKNVIQVAISAGTPINSHSTRAIFQIQVTYGSSGKLSGAIFWLYQLEKWRVSSTDMSHANFDLFYYFYDAMEAGNRLDEFSLEKNRKHRYLRIQEEPKKAKKSIRETPEDNVAKYQEFIENLKTLDWEQEDIIIFETILSAILILGNVRFKDGKNGSAEIENPEEAKKVAKLLSLEEVKFLWALLNYCLIESGTAVKRKHSTDEARDARDMLASALYKRLIDWMINLINSKLSFMRSVFGDKYCVSLLDMFGFECYHRNRLEQLIVNTTNEQIQFLYNQRIFAWEMQETADEELDAVPLHFYDNKNSVDQLMGRPLGLFYILDEASRTGSGQEFIMSTIRTSCKGPYIKLSGSHEFSVAHYTGKVSYDAREIADKNKDFLPPEMIETMRASINTTVQQFFRNKLTKTGNLTVSSSQPKVAVVKSKSEKEMENSKARKYNTVSKGQFSQVHRMRTAAATYRATSLEILKQLSTGPGSGGTHYVRCIRADLNDNPRGFQTEVVRQQLRALAILDTAKARQNGFSCRIPFAEFIRRYRFLAFDFDENVDVTKDNCRLLLIRLKMEGWELGKTKVFLKYYNEEFLARLYETQVKKIVKVQCMMRAFLARRKAIKSKSKAQHIKELKKQQSMNVTEDDAALLIQKAYRGYIVRKAYGPLISKSTGEIDEETASFLKRFAMKWKSRSIFQVLLQYRAVRYQDLVHFSQQVHIYNQSVLEALLNTSTSVLLDRVDPHAKATDFLGSGPPTVWKLPFRIDQLQYYDTSYMCDPATKSSQYDSDHEQWDEPLKRRFSSAQTEPSMTTTGTQTLINVPFCRDPTQPVPKLPPEEPPKVERNPSKKDANRPAVYKKKPNYSTHSAYYQPPAPWTGTRDDDDVLEDSSPMLRKNNFSRSLYGVNSQDMNNPIRELQAMAKSTNDLNEDDPPFNFQAMLKKTPRNRASMKRSGETDNGLWEDKPEVSRAITPKKTPVKAPAPQPPRSASREFVRKDSRELITSALKNKSSTPDLMCQPPVIDNKTPNERVEIAPGITVEGTFSWHEIGYYDLPAMIDYVIKNTKVSKLQYVGFSQGTTAFWVMASTRPEYNDKISAMQALAPIARQFGDAMSFITKRERVFNEYDLVDLPPRNEGKLKAYASCTDARAWSHFCSSKSEHLTEIIKRNNDMTVTPKYVPTKVIVDTIMVSKNMEIGRLKRKIEEFEQLLAVYDDLDLDCDQKCEIAKQGIDSEAFETGKSRGDALTYGGDGAGTATAGKDTRCIDIKGKILFKMKALEKFCLALIAPCSKDFNNADPRDCTCYHAEVITRVETTFALTPSEAEKGPDVKRAQLVADIMENEEMKEILSKESTSTKDDIFENDDLLDPRYNVNEENQKRLKDLQESYDELLNIYENFKHENDCLRIKCAKYDQLETEFENLRSQLREYGSIWNEKEHYRKRSEDLDNLKEQYISLPQEETSPSLILMDENQSLKEQIKNLQDIEDEYQEKLFLINELKGEIEVWKNSFEKASEHNKYLEECIESYRDERQRLEKENKLLLQSVKDKTAAVENLMEVIAKKSLEINKSTDENENLVNKLHKLKESYEDHVSKLESEKQLALESLQISRQESQERLQKVKDYDEFLQKQEDLSNTIEEKMQEYESTKRVLKQKIEENERLKRELANLQNEEHQSKKAIDLVKKESLILERKLSELENVSRQFMDLKDAYEKLGTEKKSLEIELKQKASHLDSAIYSIKLNKKESGELLKQSEAIKEELVKLNLANEKLTADNNLLHKNLSCLREENDSLKRKSDQLSILEQELSDLKKSLNDTLTEKKELERDFEIKNQDLNNLYNNLENKIEENRSLQEKIKTLQMHNFEAINNIKNLENDNLDKQTALNTARRESSVLMEKLQHHENLESEYSKLKTAHEQIIENVLSDLKEQVCARDDKIAIMQNNINALEDEVRGLLSSLKQAVDTGFEIKDNSFHNFDESRQQLEAHHSKATHNIKMELAMLQDDNVRLEDQLTITKLESAESLKDKQKDSENNFEDKPYYQDEASSDEQPQTVSHKNTSPTVKPVSNKLSNKRNIKYDNNPQAFYAEIDEKRDDKIKTKLNIDLPRVVDNDNDHDSISMATISDGDKKSEDSYTVAIFTSPKRNNLSDSKILIDVSPKDISEKYKSHTMTKMTNDEDVYEESQNSTYLPTETTSSTRHENDPGIKLLEKVTFTSFHLTVLLMFYKEVKAMKVILPVKITKEEGLIANQWNLVQVEAKQVREATRYLLNEV</sequence>
<gene>
    <name evidence="1" type="ORF">MSG28_002059</name>
</gene>
<comment type="caution">
    <text evidence="1">The sequence shown here is derived from an EMBL/GenBank/DDBJ whole genome shotgun (WGS) entry which is preliminary data.</text>
</comment>
<keyword evidence="2" id="KW-1185">Reference proteome</keyword>
<dbReference type="EMBL" id="CM046103">
    <property type="protein sequence ID" value="KAI8427543.1"/>
    <property type="molecule type" value="Genomic_DNA"/>
</dbReference>
<dbReference type="Proteomes" id="UP001064048">
    <property type="component" value="Chromosome 3"/>
</dbReference>
<protein>
    <submittedName>
        <fullName evidence="1">Uncharacterized protein</fullName>
    </submittedName>
</protein>
<organism evidence="1 2">
    <name type="scientific">Choristoneura fumiferana</name>
    <name type="common">Spruce budworm moth</name>
    <name type="synonym">Archips fumiferana</name>
    <dbReference type="NCBI Taxonomy" id="7141"/>
    <lineage>
        <taxon>Eukaryota</taxon>
        <taxon>Metazoa</taxon>
        <taxon>Ecdysozoa</taxon>
        <taxon>Arthropoda</taxon>
        <taxon>Hexapoda</taxon>
        <taxon>Insecta</taxon>
        <taxon>Pterygota</taxon>
        <taxon>Neoptera</taxon>
        <taxon>Endopterygota</taxon>
        <taxon>Lepidoptera</taxon>
        <taxon>Glossata</taxon>
        <taxon>Ditrysia</taxon>
        <taxon>Tortricoidea</taxon>
        <taxon>Tortricidae</taxon>
        <taxon>Tortricinae</taxon>
        <taxon>Choristoneura</taxon>
    </lineage>
</organism>
<reference evidence="1 2" key="1">
    <citation type="journal article" date="2022" name="Genome Biol. Evol.">
        <title>The Spruce Budworm Genome: Reconstructing the Evolutionary History of Antifreeze Proteins.</title>
        <authorList>
            <person name="Beliveau C."/>
            <person name="Gagne P."/>
            <person name="Picq S."/>
            <person name="Vernygora O."/>
            <person name="Keeling C.I."/>
            <person name="Pinkney K."/>
            <person name="Doucet D."/>
            <person name="Wen F."/>
            <person name="Johnston J.S."/>
            <person name="Maaroufi H."/>
            <person name="Boyle B."/>
            <person name="Laroche J."/>
            <person name="Dewar K."/>
            <person name="Juretic N."/>
            <person name="Blackburn G."/>
            <person name="Nisole A."/>
            <person name="Brunet B."/>
            <person name="Brandao M."/>
            <person name="Lumley L."/>
            <person name="Duan J."/>
            <person name="Quan G."/>
            <person name="Lucarotti C.J."/>
            <person name="Roe A.D."/>
            <person name="Sperling F.A.H."/>
            <person name="Levesque R.C."/>
            <person name="Cusson M."/>
        </authorList>
    </citation>
    <scope>NUCLEOTIDE SEQUENCE [LARGE SCALE GENOMIC DNA]</scope>
    <source>
        <strain evidence="1">Glfc:IPQL:Cfum</strain>
    </source>
</reference>